<dbReference type="InterPro" id="IPR053365">
    <property type="entry name" value="Nematode_rcpt-like"/>
</dbReference>
<name>A0A9P1ICB3_9PELO</name>
<feature type="transmembrane region" description="Helical" evidence="6">
    <location>
        <begin position="66"/>
        <end position="89"/>
    </location>
</feature>
<comment type="similarity">
    <text evidence="2">Belongs to the nematode receptor-like protein sre family.</text>
</comment>
<dbReference type="Pfam" id="PF03125">
    <property type="entry name" value="Sre"/>
    <property type="match status" value="1"/>
</dbReference>
<feature type="transmembrane region" description="Helical" evidence="6">
    <location>
        <begin position="196"/>
        <end position="217"/>
    </location>
</feature>
<comment type="subcellular location">
    <subcellularLocation>
        <location evidence="1">Membrane</location>
        <topology evidence="1">Multi-pass membrane protein</topology>
    </subcellularLocation>
</comment>
<gene>
    <name evidence="7" type="ORF">CAMP_LOCUS4183</name>
</gene>
<keyword evidence="8" id="KW-1185">Reference proteome</keyword>
<dbReference type="GO" id="GO:0016020">
    <property type="term" value="C:membrane"/>
    <property type="evidence" value="ECO:0007669"/>
    <property type="project" value="UniProtKB-SubCell"/>
</dbReference>
<protein>
    <submittedName>
        <fullName evidence="7">Uncharacterized protein</fullName>
    </submittedName>
</protein>
<evidence type="ECO:0000256" key="4">
    <source>
        <dbReference type="ARBA" id="ARBA00022989"/>
    </source>
</evidence>
<feature type="transmembrane region" description="Helical" evidence="6">
    <location>
        <begin position="255"/>
        <end position="274"/>
    </location>
</feature>
<keyword evidence="5 6" id="KW-0472">Membrane</keyword>
<sequence>MRVLINKSYTLWFPIYVLNDPKYQESYLGFMHIIVFILSLVCICFTIYVAYIIIKIRVYHINYTVLTFYFICLYFEAIFAKYSIILYQIGVLKIPGIDEKYTGWWSEGIENIAQINSANDAITMIIGSFLIWHYLYSVITLVFFISLERTIATYVIRSYETNRRVYVSIFLIFMSNCLSLFLATTAFTDFFTFPPLMIFNGLINIFSLMLFGIITHINNSINRKMNKETVSTFYSLPYRFQMKENIRTLKLSKRVIVSVGCYILIFCIVLFVLYCETLPSLNMLLIFTLESGIYLNPLIICPIMIFSVKPYSKVFRRHLKNISILQYCCNINERVEQLKTTAPQETEIYFINLKNSWN</sequence>
<keyword evidence="3 6" id="KW-0812">Transmembrane</keyword>
<dbReference type="PANTHER" id="PTHR47757">
    <property type="entry name" value="SERPENTINE RECEPTOR, CLASS E (EPSILON)-RELATED"/>
    <property type="match status" value="1"/>
</dbReference>
<dbReference type="EMBL" id="CANHGI010000002">
    <property type="protein sequence ID" value="CAI5441546.1"/>
    <property type="molecule type" value="Genomic_DNA"/>
</dbReference>
<feature type="transmembrane region" description="Helical" evidence="6">
    <location>
        <begin position="294"/>
        <end position="312"/>
    </location>
</feature>
<dbReference type="GO" id="GO:0007606">
    <property type="term" value="P:sensory perception of chemical stimulus"/>
    <property type="evidence" value="ECO:0007669"/>
    <property type="project" value="InterPro"/>
</dbReference>
<evidence type="ECO:0000313" key="7">
    <source>
        <dbReference type="EMBL" id="CAI5441546.1"/>
    </source>
</evidence>
<organism evidence="7 8">
    <name type="scientific">Caenorhabditis angaria</name>
    <dbReference type="NCBI Taxonomy" id="860376"/>
    <lineage>
        <taxon>Eukaryota</taxon>
        <taxon>Metazoa</taxon>
        <taxon>Ecdysozoa</taxon>
        <taxon>Nematoda</taxon>
        <taxon>Chromadorea</taxon>
        <taxon>Rhabditida</taxon>
        <taxon>Rhabditina</taxon>
        <taxon>Rhabditomorpha</taxon>
        <taxon>Rhabditoidea</taxon>
        <taxon>Rhabditidae</taxon>
        <taxon>Peloderinae</taxon>
        <taxon>Caenorhabditis</taxon>
    </lineage>
</organism>
<proteinExistence type="inferred from homology"/>
<feature type="transmembrane region" description="Helical" evidence="6">
    <location>
        <begin position="27"/>
        <end position="54"/>
    </location>
</feature>
<evidence type="ECO:0000313" key="8">
    <source>
        <dbReference type="Proteomes" id="UP001152747"/>
    </source>
</evidence>
<evidence type="ECO:0000256" key="6">
    <source>
        <dbReference type="SAM" id="Phobius"/>
    </source>
</evidence>
<dbReference type="PANTHER" id="PTHR47757:SF1">
    <property type="entry name" value="SERPENTINE RECEPTOR, CLASS E (EPSILON)"/>
    <property type="match status" value="1"/>
</dbReference>
<accession>A0A9P1ICB3</accession>
<evidence type="ECO:0000256" key="1">
    <source>
        <dbReference type="ARBA" id="ARBA00004141"/>
    </source>
</evidence>
<feature type="transmembrane region" description="Helical" evidence="6">
    <location>
        <begin position="165"/>
        <end position="184"/>
    </location>
</feature>
<comment type="caution">
    <text evidence="7">The sequence shown here is derived from an EMBL/GenBank/DDBJ whole genome shotgun (WGS) entry which is preliminary data.</text>
</comment>
<reference evidence="7" key="1">
    <citation type="submission" date="2022-11" db="EMBL/GenBank/DDBJ databases">
        <authorList>
            <person name="Kikuchi T."/>
        </authorList>
    </citation>
    <scope>NUCLEOTIDE SEQUENCE</scope>
    <source>
        <strain evidence="7">PS1010</strain>
    </source>
</reference>
<dbReference type="AlphaFoldDB" id="A0A9P1ICB3"/>
<dbReference type="InterPro" id="IPR004151">
    <property type="entry name" value="7TM_GPCR_serpentine_rcpt_Sre"/>
</dbReference>
<evidence type="ECO:0000256" key="5">
    <source>
        <dbReference type="ARBA" id="ARBA00023136"/>
    </source>
</evidence>
<dbReference type="Proteomes" id="UP001152747">
    <property type="component" value="Unassembled WGS sequence"/>
</dbReference>
<evidence type="ECO:0000256" key="2">
    <source>
        <dbReference type="ARBA" id="ARBA00006803"/>
    </source>
</evidence>
<evidence type="ECO:0000256" key="3">
    <source>
        <dbReference type="ARBA" id="ARBA00022692"/>
    </source>
</evidence>
<dbReference type="OrthoDB" id="5856484at2759"/>
<keyword evidence="4 6" id="KW-1133">Transmembrane helix</keyword>
<feature type="transmembrane region" description="Helical" evidence="6">
    <location>
        <begin position="121"/>
        <end position="145"/>
    </location>
</feature>